<organism evidence="6 7">
    <name type="scientific">Pseudoxanthobacter soli DSM 19599</name>
    <dbReference type="NCBI Taxonomy" id="1123029"/>
    <lineage>
        <taxon>Bacteria</taxon>
        <taxon>Pseudomonadati</taxon>
        <taxon>Pseudomonadota</taxon>
        <taxon>Alphaproteobacteria</taxon>
        <taxon>Hyphomicrobiales</taxon>
        <taxon>Segnochrobactraceae</taxon>
        <taxon>Pseudoxanthobacter</taxon>
    </lineage>
</organism>
<feature type="domain" description="FAD-binding" evidence="5">
    <location>
        <begin position="11"/>
        <end position="187"/>
    </location>
</feature>
<dbReference type="GO" id="GO:0071949">
    <property type="term" value="F:FAD binding"/>
    <property type="evidence" value="ECO:0007669"/>
    <property type="project" value="InterPro"/>
</dbReference>
<dbReference type="Gene3D" id="3.40.30.120">
    <property type="match status" value="1"/>
</dbReference>
<comment type="cofactor">
    <cofactor evidence="1">
        <name>FAD</name>
        <dbReference type="ChEBI" id="CHEBI:57692"/>
    </cofactor>
</comment>
<keyword evidence="7" id="KW-1185">Reference proteome</keyword>
<name>A0A1M7ZJD9_9HYPH</name>
<dbReference type="Proteomes" id="UP000186406">
    <property type="component" value="Unassembled WGS sequence"/>
</dbReference>
<feature type="compositionally biased region" description="Low complexity" evidence="4">
    <location>
        <begin position="242"/>
        <end position="256"/>
    </location>
</feature>
<dbReference type="SUPFAM" id="SSF51905">
    <property type="entry name" value="FAD/NAD(P)-binding domain"/>
    <property type="match status" value="1"/>
</dbReference>
<gene>
    <name evidence="6" type="ORF">SAMN02745172_01908</name>
</gene>
<proteinExistence type="predicted"/>
<feature type="region of interest" description="Disordered" evidence="4">
    <location>
        <begin position="231"/>
        <end position="268"/>
    </location>
</feature>
<evidence type="ECO:0000313" key="6">
    <source>
        <dbReference type="EMBL" id="SHO64919.1"/>
    </source>
</evidence>
<dbReference type="Gene3D" id="3.50.50.60">
    <property type="entry name" value="FAD/NAD(P)-binding domain"/>
    <property type="match status" value="1"/>
</dbReference>
<dbReference type="InterPro" id="IPR036188">
    <property type="entry name" value="FAD/NAD-bd_sf"/>
</dbReference>
<dbReference type="GO" id="GO:0016709">
    <property type="term" value="F:oxidoreductase activity, acting on paired donors, with incorporation or reduction of molecular oxygen, NAD(P)H as one donor, and incorporation of one atom of oxygen"/>
    <property type="evidence" value="ECO:0007669"/>
    <property type="project" value="UniProtKB-ARBA"/>
</dbReference>
<evidence type="ECO:0000256" key="4">
    <source>
        <dbReference type="SAM" id="MobiDB-lite"/>
    </source>
</evidence>
<dbReference type="InterPro" id="IPR050641">
    <property type="entry name" value="RIFMO-like"/>
</dbReference>
<feature type="domain" description="FAD-binding" evidence="5">
    <location>
        <begin position="260"/>
        <end position="370"/>
    </location>
</feature>
<dbReference type="InterPro" id="IPR002938">
    <property type="entry name" value="FAD-bd"/>
</dbReference>
<dbReference type="STRING" id="1123029.SAMN02745172_01908"/>
<sequence>MNPYDIAGEATDVLVVGAGPAGLSLAINCRRFGLSVRVIDRHPEPDRTSRALAVWSGSLEALSAVGVAEDIRAEGLTIGRVTVGDGARVLLDEETGVDHAGPFPQPVILPQWRTEQILADRLAALGVRVERGVALVAIDQERDRVFATLHHGEDTPERAVAGFVVGCDGGASAVRHLLEIEAEDFSDPETHVFCDGRIEGPLQPGTLYLWSGEGGSIALSPIDGETWRMTARRQAAPPPAPSGSHPGPDADGAATGEPPPEPPPTREEMQHYLTLSGPPGLSIASVSWLAAYRAGEFVAERYRDGRCYLVGDAAHVLSPTGGQGLNMGIMDAANLAWKLAQIARGRGDVQALADSYEAERRPIAKAVIESSLVRLLAGFAGGIVARTTRDVAVKALSRLAPLRRRMLADLADSAASYREGALAGLRRMVTAGTPTVGERALDAPYHDPETGKAGSLWPLLCGLDARETGKSDGPVHTLLLFGDATATRAIALSVEEFGPAVRIVQLDAVTDPDGEAARRYTVDPGGWVLVRPDQVVGTRGGPLDVGLIDSYAELALRLPEAR</sequence>
<evidence type="ECO:0000256" key="2">
    <source>
        <dbReference type="ARBA" id="ARBA00022630"/>
    </source>
</evidence>
<evidence type="ECO:0000256" key="3">
    <source>
        <dbReference type="ARBA" id="ARBA00022827"/>
    </source>
</evidence>
<reference evidence="6 7" key="1">
    <citation type="submission" date="2016-12" db="EMBL/GenBank/DDBJ databases">
        <authorList>
            <person name="Song W.-J."/>
            <person name="Kurnit D.M."/>
        </authorList>
    </citation>
    <scope>NUCLEOTIDE SEQUENCE [LARGE SCALE GENOMIC DNA]</scope>
    <source>
        <strain evidence="6 7">DSM 19599</strain>
    </source>
</reference>
<dbReference type="PANTHER" id="PTHR43004:SF19">
    <property type="entry name" value="BINDING MONOOXYGENASE, PUTATIVE (JCVI)-RELATED"/>
    <property type="match status" value="1"/>
</dbReference>
<evidence type="ECO:0000256" key="1">
    <source>
        <dbReference type="ARBA" id="ARBA00001974"/>
    </source>
</evidence>
<dbReference type="AlphaFoldDB" id="A0A1M7ZJD9"/>
<evidence type="ECO:0000313" key="7">
    <source>
        <dbReference type="Proteomes" id="UP000186406"/>
    </source>
</evidence>
<accession>A0A1M7ZJD9</accession>
<dbReference type="RefSeq" id="WP_175563662.1">
    <property type="nucleotide sequence ID" value="NZ_FRXO01000003.1"/>
</dbReference>
<dbReference type="PRINTS" id="PR00420">
    <property type="entry name" value="RNGMNOXGNASE"/>
</dbReference>
<evidence type="ECO:0000259" key="5">
    <source>
        <dbReference type="Pfam" id="PF01494"/>
    </source>
</evidence>
<protein>
    <submittedName>
        <fullName evidence="6">2-polyprenyl-6-methoxyphenol hydroxylase</fullName>
    </submittedName>
</protein>
<dbReference type="Pfam" id="PF01494">
    <property type="entry name" value="FAD_binding_3"/>
    <property type="match status" value="2"/>
</dbReference>
<keyword evidence="3" id="KW-0274">FAD</keyword>
<keyword evidence="2" id="KW-0285">Flavoprotein</keyword>
<dbReference type="PANTHER" id="PTHR43004">
    <property type="entry name" value="TRK SYSTEM POTASSIUM UPTAKE PROTEIN"/>
    <property type="match status" value="1"/>
</dbReference>
<dbReference type="EMBL" id="FRXO01000003">
    <property type="protein sequence ID" value="SHO64919.1"/>
    <property type="molecule type" value="Genomic_DNA"/>
</dbReference>
<dbReference type="Gene3D" id="3.30.70.2450">
    <property type="match status" value="1"/>
</dbReference>